<gene>
    <name evidence="3" type="ORF">GCM10023224_50520</name>
</gene>
<organism evidence="3 4">
    <name type="scientific">Streptomonospora halophila</name>
    <dbReference type="NCBI Taxonomy" id="427369"/>
    <lineage>
        <taxon>Bacteria</taxon>
        <taxon>Bacillati</taxon>
        <taxon>Actinomycetota</taxon>
        <taxon>Actinomycetes</taxon>
        <taxon>Streptosporangiales</taxon>
        <taxon>Nocardiopsidaceae</taxon>
        <taxon>Streptomonospora</taxon>
    </lineage>
</organism>
<dbReference type="InterPro" id="IPR012551">
    <property type="entry name" value="DUF1707_SHOCT-like"/>
</dbReference>
<dbReference type="Pfam" id="PF08044">
    <property type="entry name" value="DUF1707"/>
    <property type="match status" value="1"/>
</dbReference>
<evidence type="ECO:0000313" key="4">
    <source>
        <dbReference type="Proteomes" id="UP001499993"/>
    </source>
</evidence>
<sequence>MNETASPPSAGTEHLRASDADRDRVAELLATALSEGRLSHDEHSERMDTAYSARTLGELAPLTSDLPEGAVAADAPGDLSRSSDGTENIRTVLAHAERKGRWLVEPRTNVTVLLGSAVLDMRSAVLSAGEVNVQVALALGSLEVIVPPGVRVVSRVSEVMSATTVRTDQATDPGAPTVVITGSSWLSALEAKTKEPRPAKRKRRRGCR</sequence>
<proteinExistence type="predicted"/>
<feature type="region of interest" description="Disordered" evidence="1">
    <location>
        <begin position="65"/>
        <end position="86"/>
    </location>
</feature>
<dbReference type="PANTHER" id="PTHR40763">
    <property type="entry name" value="MEMBRANE PROTEIN-RELATED"/>
    <property type="match status" value="1"/>
</dbReference>
<evidence type="ECO:0000256" key="1">
    <source>
        <dbReference type="SAM" id="MobiDB-lite"/>
    </source>
</evidence>
<reference evidence="4" key="1">
    <citation type="journal article" date="2019" name="Int. J. Syst. Evol. Microbiol.">
        <title>The Global Catalogue of Microorganisms (GCM) 10K type strain sequencing project: providing services to taxonomists for standard genome sequencing and annotation.</title>
        <authorList>
            <consortium name="The Broad Institute Genomics Platform"/>
            <consortium name="The Broad Institute Genome Sequencing Center for Infectious Disease"/>
            <person name="Wu L."/>
            <person name="Ma J."/>
        </authorList>
    </citation>
    <scope>NUCLEOTIDE SEQUENCE [LARGE SCALE GENOMIC DNA]</scope>
    <source>
        <strain evidence="4">JCM 18123</strain>
    </source>
</reference>
<feature type="region of interest" description="Disordered" evidence="1">
    <location>
        <begin position="1"/>
        <end position="22"/>
    </location>
</feature>
<dbReference type="RefSeq" id="WP_345559440.1">
    <property type="nucleotide sequence ID" value="NZ_BAABIK010000054.1"/>
</dbReference>
<dbReference type="EMBL" id="BAABIK010000054">
    <property type="protein sequence ID" value="GAA4958455.1"/>
    <property type="molecule type" value="Genomic_DNA"/>
</dbReference>
<protein>
    <recommendedName>
        <fullName evidence="2">DUF1707 domain-containing protein</fullName>
    </recommendedName>
</protein>
<feature type="compositionally biased region" description="Basic and acidic residues" evidence="1">
    <location>
        <begin position="13"/>
        <end position="22"/>
    </location>
</feature>
<dbReference type="Proteomes" id="UP001499993">
    <property type="component" value="Unassembled WGS sequence"/>
</dbReference>
<dbReference type="PANTHER" id="PTHR40763:SF4">
    <property type="entry name" value="DUF1707 DOMAIN-CONTAINING PROTEIN"/>
    <property type="match status" value="1"/>
</dbReference>
<name>A0ABP9H3S6_9ACTN</name>
<evidence type="ECO:0000259" key="2">
    <source>
        <dbReference type="Pfam" id="PF08044"/>
    </source>
</evidence>
<comment type="caution">
    <text evidence="3">The sequence shown here is derived from an EMBL/GenBank/DDBJ whole genome shotgun (WGS) entry which is preliminary data.</text>
</comment>
<keyword evidence="4" id="KW-1185">Reference proteome</keyword>
<feature type="domain" description="DUF1707" evidence="2">
    <location>
        <begin position="15"/>
        <end position="67"/>
    </location>
</feature>
<accession>A0ABP9H3S6</accession>
<evidence type="ECO:0000313" key="3">
    <source>
        <dbReference type="EMBL" id="GAA4958455.1"/>
    </source>
</evidence>